<protein>
    <recommendedName>
        <fullName evidence="1">DUF6894 domain-containing protein</fullName>
    </recommendedName>
</protein>
<name>A0ABQ4TF31_9HYPH</name>
<evidence type="ECO:0000313" key="2">
    <source>
        <dbReference type="EMBL" id="GJE53983.1"/>
    </source>
</evidence>
<dbReference type="Proteomes" id="UP001055101">
    <property type="component" value="Unassembled WGS sequence"/>
</dbReference>
<accession>A0ABQ4TF31</accession>
<gene>
    <name evidence="2" type="ORF">EKPJFOCH_0453</name>
</gene>
<organism evidence="2 3">
    <name type="scientific">Methylobacterium thuringiense</name>
    <dbReference type="NCBI Taxonomy" id="1003091"/>
    <lineage>
        <taxon>Bacteria</taxon>
        <taxon>Pseudomonadati</taxon>
        <taxon>Pseudomonadota</taxon>
        <taxon>Alphaproteobacteria</taxon>
        <taxon>Hyphomicrobiales</taxon>
        <taxon>Methylobacteriaceae</taxon>
        <taxon>Methylobacterium</taxon>
    </lineage>
</organism>
<dbReference type="EMBL" id="BPRA01000002">
    <property type="protein sequence ID" value="GJE53983.1"/>
    <property type="molecule type" value="Genomic_DNA"/>
</dbReference>
<reference evidence="2" key="2">
    <citation type="submission" date="2021-08" db="EMBL/GenBank/DDBJ databases">
        <authorList>
            <person name="Tani A."/>
            <person name="Ola A."/>
            <person name="Ogura Y."/>
            <person name="Katsura K."/>
            <person name="Hayashi T."/>
        </authorList>
    </citation>
    <scope>NUCLEOTIDE SEQUENCE</scope>
    <source>
        <strain evidence="2">DSM 23674</strain>
    </source>
</reference>
<sequence length="76" mass="8518">MARYFFDLNDGSDIPDEIGREIADLAALRREALRVMTSLTAAEAEDAKDTTLVMTVRDEAGRTPLKVRLVCQVEEF</sequence>
<feature type="domain" description="DUF6894" evidence="1">
    <location>
        <begin position="3"/>
        <end position="68"/>
    </location>
</feature>
<evidence type="ECO:0000259" key="1">
    <source>
        <dbReference type="Pfam" id="PF21834"/>
    </source>
</evidence>
<evidence type="ECO:0000313" key="3">
    <source>
        <dbReference type="Proteomes" id="UP001055101"/>
    </source>
</evidence>
<dbReference type="Pfam" id="PF21834">
    <property type="entry name" value="DUF6894"/>
    <property type="match status" value="1"/>
</dbReference>
<keyword evidence="3" id="KW-1185">Reference proteome</keyword>
<proteinExistence type="predicted"/>
<dbReference type="RefSeq" id="WP_147821665.1">
    <property type="nucleotide sequence ID" value="NZ_BPRA01000002.1"/>
</dbReference>
<comment type="caution">
    <text evidence="2">The sequence shown here is derived from an EMBL/GenBank/DDBJ whole genome shotgun (WGS) entry which is preliminary data.</text>
</comment>
<reference evidence="2" key="1">
    <citation type="journal article" date="2021" name="Front. Microbiol.">
        <title>Comprehensive Comparative Genomics and Phenotyping of Methylobacterium Species.</title>
        <authorList>
            <person name="Alessa O."/>
            <person name="Ogura Y."/>
            <person name="Fujitani Y."/>
            <person name="Takami H."/>
            <person name="Hayashi T."/>
            <person name="Sahin N."/>
            <person name="Tani A."/>
        </authorList>
    </citation>
    <scope>NUCLEOTIDE SEQUENCE</scope>
    <source>
        <strain evidence="2">DSM 23674</strain>
    </source>
</reference>
<dbReference type="InterPro" id="IPR054189">
    <property type="entry name" value="DUF6894"/>
</dbReference>